<evidence type="ECO:0000313" key="2">
    <source>
        <dbReference type="Proteomes" id="UP001500305"/>
    </source>
</evidence>
<evidence type="ECO:0000313" key="1">
    <source>
        <dbReference type="EMBL" id="GAA2277558.1"/>
    </source>
</evidence>
<sequence>MAKTIAAAFLSDSSWDGAPETQAPIRRPMLDWQELSKILGQNPYGGCAYRFGRQDPQALALRQARPGTAARGACLPASPPAAP</sequence>
<comment type="caution">
    <text evidence="1">The sequence shown here is derived from an EMBL/GenBank/DDBJ whole genome shotgun (WGS) entry which is preliminary data.</text>
</comment>
<reference evidence="2" key="1">
    <citation type="journal article" date="2019" name="Int. J. Syst. Evol. Microbiol.">
        <title>The Global Catalogue of Microorganisms (GCM) 10K type strain sequencing project: providing services to taxonomists for standard genome sequencing and annotation.</title>
        <authorList>
            <consortium name="The Broad Institute Genomics Platform"/>
            <consortium name="The Broad Institute Genome Sequencing Center for Infectious Disease"/>
            <person name="Wu L."/>
            <person name="Ma J."/>
        </authorList>
    </citation>
    <scope>NUCLEOTIDE SEQUENCE [LARGE SCALE GENOMIC DNA]</scope>
    <source>
        <strain evidence="2">JCM 7356</strain>
    </source>
</reference>
<name>A0ABP5RVC4_9ACTN</name>
<gene>
    <name evidence="1" type="ORF">GCM10010430_74310</name>
</gene>
<keyword evidence="2" id="KW-1185">Reference proteome</keyword>
<dbReference type="Proteomes" id="UP001500305">
    <property type="component" value="Unassembled WGS sequence"/>
</dbReference>
<organism evidence="1 2">
    <name type="scientific">Kitasatospora cystarginea</name>
    <dbReference type="NCBI Taxonomy" id="58350"/>
    <lineage>
        <taxon>Bacteria</taxon>
        <taxon>Bacillati</taxon>
        <taxon>Actinomycetota</taxon>
        <taxon>Actinomycetes</taxon>
        <taxon>Kitasatosporales</taxon>
        <taxon>Streptomycetaceae</taxon>
        <taxon>Kitasatospora</taxon>
    </lineage>
</organism>
<dbReference type="EMBL" id="BAAATR010000058">
    <property type="protein sequence ID" value="GAA2277558.1"/>
    <property type="molecule type" value="Genomic_DNA"/>
</dbReference>
<accession>A0ABP5RVC4</accession>
<proteinExistence type="predicted"/>
<dbReference type="RefSeq" id="WP_344640990.1">
    <property type="nucleotide sequence ID" value="NZ_BAAATR010000058.1"/>
</dbReference>
<protein>
    <submittedName>
        <fullName evidence="1">Uncharacterized protein</fullName>
    </submittedName>
</protein>